<dbReference type="SUPFAM" id="SSF55073">
    <property type="entry name" value="Nucleotide cyclase"/>
    <property type="match status" value="1"/>
</dbReference>
<sequence length="514" mass="54576">MGGPRVAVGVGSAAELEHVRNLLLAGRCAEAGGILQPILATSTGPDLADALAEQLVVLINLRRGDEYSATMDAAFEAARAYPEPARVGLLHAFAALVGLHSGSLETCVWHLVLSARTLNAVELTDAGIVRAWHDLALAYSYAGFHGHALGALARARTIGAGLGMPPGFFAAPDIRVRHAVSLDQFGDTEGCSRILRDVVQDLRLRRLGGELGLLRPVSLRAYGYAIARLAALGRHGPMLDSDPRPLLQAADDSGTAHDLAVLGAVCLAIAEHRPIEALARLETAEVADETLGAAEGHRLRALAYVAAGDLAAAYDADRQACRIAGASNEKLRDLFVEGMAARVDHDELRRRADWYAGAASTDPLTGLPNRWALEHYVNQLMAKGESLVLGVCDLDGFKAVNTVHGHLSGDLVLQRVAAVLSRVMRRDDFVARYGGDEFVVVLATTSQEEASEIARRIVTAVSCEDWESLVPGTPVSVTIGWAGISEEGPITTVAEAFVAADHEMLKAKEMPRAC</sequence>
<dbReference type="Proteomes" id="UP000722989">
    <property type="component" value="Unassembled WGS sequence"/>
</dbReference>
<proteinExistence type="predicted"/>
<accession>A0ABX0Y4L8</accession>
<organism evidence="2 3">
    <name type="scientific">Planosporangium thailandense</name>
    <dbReference type="NCBI Taxonomy" id="765197"/>
    <lineage>
        <taxon>Bacteria</taxon>
        <taxon>Bacillati</taxon>
        <taxon>Actinomycetota</taxon>
        <taxon>Actinomycetes</taxon>
        <taxon>Micromonosporales</taxon>
        <taxon>Micromonosporaceae</taxon>
        <taxon>Planosporangium</taxon>
    </lineage>
</organism>
<evidence type="ECO:0000313" key="3">
    <source>
        <dbReference type="Proteomes" id="UP000722989"/>
    </source>
</evidence>
<keyword evidence="3" id="KW-1185">Reference proteome</keyword>
<dbReference type="NCBIfam" id="TIGR00254">
    <property type="entry name" value="GGDEF"/>
    <property type="match status" value="1"/>
</dbReference>
<reference evidence="2 3" key="1">
    <citation type="submission" date="2020-03" db="EMBL/GenBank/DDBJ databases">
        <title>WGS of the type strain of Planosporangium spp.</title>
        <authorList>
            <person name="Thawai C."/>
        </authorList>
    </citation>
    <scope>NUCLEOTIDE SEQUENCE [LARGE SCALE GENOMIC DNA]</scope>
    <source>
        <strain evidence="2 3">TBRC 5610</strain>
    </source>
</reference>
<dbReference type="PANTHER" id="PTHR45138">
    <property type="entry name" value="REGULATORY COMPONENTS OF SENSORY TRANSDUCTION SYSTEM"/>
    <property type="match status" value="1"/>
</dbReference>
<gene>
    <name evidence="2" type="ORF">HC031_27050</name>
</gene>
<evidence type="ECO:0000259" key="1">
    <source>
        <dbReference type="PROSITE" id="PS50887"/>
    </source>
</evidence>
<feature type="domain" description="GGDEF" evidence="1">
    <location>
        <begin position="385"/>
        <end position="514"/>
    </location>
</feature>
<evidence type="ECO:0000313" key="2">
    <source>
        <dbReference type="EMBL" id="NJC73351.1"/>
    </source>
</evidence>
<name>A0ABX0Y4L8_9ACTN</name>
<dbReference type="CDD" id="cd01949">
    <property type="entry name" value="GGDEF"/>
    <property type="match status" value="1"/>
</dbReference>
<dbReference type="Pfam" id="PF00990">
    <property type="entry name" value="GGDEF"/>
    <property type="match status" value="1"/>
</dbReference>
<dbReference type="InterPro" id="IPR050469">
    <property type="entry name" value="Diguanylate_Cyclase"/>
</dbReference>
<dbReference type="Gene3D" id="3.30.70.270">
    <property type="match status" value="1"/>
</dbReference>
<dbReference type="EMBL" id="JAATVY010000029">
    <property type="protein sequence ID" value="NJC73351.1"/>
    <property type="molecule type" value="Genomic_DNA"/>
</dbReference>
<comment type="caution">
    <text evidence="2">The sequence shown here is derived from an EMBL/GenBank/DDBJ whole genome shotgun (WGS) entry which is preliminary data.</text>
</comment>
<dbReference type="InterPro" id="IPR000160">
    <property type="entry name" value="GGDEF_dom"/>
</dbReference>
<dbReference type="SMART" id="SM00267">
    <property type="entry name" value="GGDEF"/>
    <property type="match status" value="1"/>
</dbReference>
<dbReference type="InterPro" id="IPR043128">
    <property type="entry name" value="Rev_trsase/Diguanyl_cyclase"/>
</dbReference>
<protein>
    <submittedName>
        <fullName evidence="2">GGDEF domain-containing protein</fullName>
    </submittedName>
</protein>
<dbReference type="PANTHER" id="PTHR45138:SF9">
    <property type="entry name" value="DIGUANYLATE CYCLASE DGCM-RELATED"/>
    <property type="match status" value="1"/>
</dbReference>
<dbReference type="PROSITE" id="PS50887">
    <property type="entry name" value="GGDEF"/>
    <property type="match status" value="1"/>
</dbReference>
<dbReference type="InterPro" id="IPR029787">
    <property type="entry name" value="Nucleotide_cyclase"/>
</dbReference>